<sequence>MADDVHDAVHDSDAADDPGARGELTVRDKVAQRLAVHAARLTDGVHPHSAGLNKITGRELPRATVSIAGDRARVEVSIAVAWPAPVVDVGAAVQRNVVDALRTYAALTVDRVDVAVDAVLPAATPSRTVQ</sequence>
<accession>A0A544VTR2</accession>
<gene>
    <name evidence="3" type="ORF">D8S82_27515</name>
</gene>
<dbReference type="Pfam" id="PF03780">
    <property type="entry name" value="Asp23"/>
    <property type="match status" value="1"/>
</dbReference>
<comment type="similarity">
    <text evidence="1">Belongs to the asp23 family.</text>
</comment>
<dbReference type="AlphaFoldDB" id="A0A544VTR2"/>
<evidence type="ECO:0000313" key="3">
    <source>
        <dbReference type="EMBL" id="TQR83366.1"/>
    </source>
</evidence>
<dbReference type="InterPro" id="IPR005531">
    <property type="entry name" value="Asp23"/>
</dbReference>
<dbReference type="RefSeq" id="WP_142555140.1">
    <property type="nucleotide sequence ID" value="NZ_VIFX01000046.1"/>
</dbReference>
<comment type="caution">
    <text evidence="3">The sequence shown here is derived from an EMBL/GenBank/DDBJ whole genome shotgun (WGS) entry which is preliminary data.</text>
</comment>
<dbReference type="Proteomes" id="UP000315759">
    <property type="component" value="Unassembled WGS sequence"/>
</dbReference>
<feature type="region of interest" description="Disordered" evidence="2">
    <location>
        <begin position="1"/>
        <end position="21"/>
    </location>
</feature>
<evidence type="ECO:0000313" key="4">
    <source>
        <dbReference type="Proteomes" id="UP000315759"/>
    </source>
</evidence>
<evidence type="ECO:0000256" key="1">
    <source>
        <dbReference type="ARBA" id="ARBA00005721"/>
    </source>
</evidence>
<dbReference type="EMBL" id="VIFX01000046">
    <property type="protein sequence ID" value="TQR83366.1"/>
    <property type="molecule type" value="Genomic_DNA"/>
</dbReference>
<evidence type="ECO:0000256" key="2">
    <source>
        <dbReference type="SAM" id="MobiDB-lite"/>
    </source>
</evidence>
<name>A0A544VTR2_9MYCO</name>
<proteinExistence type="inferred from homology"/>
<keyword evidence="4" id="KW-1185">Reference proteome</keyword>
<reference evidence="3 4" key="1">
    <citation type="submission" date="2018-10" db="EMBL/GenBank/DDBJ databases">
        <title>Draft genome of Mycobacterium hodleri strain B.</title>
        <authorList>
            <person name="Amande T.J."/>
            <person name="Mcgenity T.J."/>
        </authorList>
    </citation>
    <scope>NUCLEOTIDE SEQUENCE [LARGE SCALE GENOMIC DNA]</scope>
    <source>
        <strain evidence="3 4">B</strain>
    </source>
</reference>
<protein>
    <submittedName>
        <fullName evidence="3">Asp23/Gls24 family envelope stress response protein</fullName>
    </submittedName>
</protein>
<organism evidence="3 4">
    <name type="scientific">Mycolicibacterium hodleri</name>
    <dbReference type="NCBI Taxonomy" id="49897"/>
    <lineage>
        <taxon>Bacteria</taxon>
        <taxon>Bacillati</taxon>
        <taxon>Actinomycetota</taxon>
        <taxon>Actinomycetes</taxon>
        <taxon>Mycobacteriales</taxon>
        <taxon>Mycobacteriaceae</taxon>
        <taxon>Mycolicibacterium</taxon>
    </lineage>
</organism>